<dbReference type="RefSeq" id="XP_001888574.1">
    <property type="nucleotide sequence ID" value="XM_001888539.1"/>
</dbReference>
<keyword evidence="1" id="KW-1133">Transmembrane helix</keyword>
<feature type="transmembrane region" description="Helical" evidence="1">
    <location>
        <begin position="57"/>
        <end position="81"/>
    </location>
</feature>
<keyword evidence="1" id="KW-0812">Transmembrane</keyword>
<dbReference type="OrthoDB" id="3366475at2759"/>
<accession>B0DX71</accession>
<organism evidence="3">
    <name type="scientific">Laccaria bicolor (strain S238N-H82 / ATCC MYA-4686)</name>
    <name type="common">Bicoloured deceiver</name>
    <name type="synonym">Laccaria laccata var. bicolor</name>
    <dbReference type="NCBI Taxonomy" id="486041"/>
    <lineage>
        <taxon>Eukaryota</taxon>
        <taxon>Fungi</taxon>
        <taxon>Dikarya</taxon>
        <taxon>Basidiomycota</taxon>
        <taxon>Agaricomycotina</taxon>
        <taxon>Agaricomycetes</taxon>
        <taxon>Agaricomycetidae</taxon>
        <taxon>Agaricales</taxon>
        <taxon>Agaricineae</taxon>
        <taxon>Hydnangiaceae</taxon>
        <taxon>Laccaria</taxon>
    </lineage>
</organism>
<evidence type="ECO:0000313" key="3">
    <source>
        <dbReference type="Proteomes" id="UP000001194"/>
    </source>
</evidence>
<protein>
    <submittedName>
        <fullName evidence="2">Predicted protein</fullName>
    </submittedName>
</protein>
<dbReference type="AlphaFoldDB" id="B0DX71"/>
<evidence type="ECO:0000256" key="1">
    <source>
        <dbReference type="SAM" id="Phobius"/>
    </source>
</evidence>
<dbReference type="InParanoid" id="B0DX71"/>
<sequence>MASSMSSATVLSTASALPTSTQIVSDQTPFDRFLPQLESAFAFLVQALKFGSRFSRLIGAALYVIAPVTTFLELVVTLFITTPYHAAAYLLEALYPIYVFLGVAIITGGLLGIMGRVVSIVIVYVVAERKKANSEEEDEEVKSEDEDLDGVQRRVKFES</sequence>
<dbReference type="GeneID" id="6084248"/>
<dbReference type="KEGG" id="lbc:LACBIDRAFT_312953"/>
<dbReference type="HOGENOM" id="CLU_115479_0_0_1"/>
<feature type="transmembrane region" description="Helical" evidence="1">
    <location>
        <begin position="93"/>
        <end position="126"/>
    </location>
</feature>
<evidence type="ECO:0000313" key="2">
    <source>
        <dbReference type="EMBL" id="EDR00782.1"/>
    </source>
</evidence>
<gene>
    <name evidence="2" type="ORF">LACBIDRAFT_312953</name>
</gene>
<keyword evidence="3" id="KW-1185">Reference proteome</keyword>
<name>B0DX71_LACBS</name>
<dbReference type="EMBL" id="DS547146">
    <property type="protein sequence ID" value="EDR00782.1"/>
    <property type="molecule type" value="Genomic_DNA"/>
</dbReference>
<reference evidence="2 3" key="1">
    <citation type="journal article" date="2008" name="Nature">
        <title>The genome of Laccaria bicolor provides insights into mycorrhizal symbiosis.</title>
        <authorList>
            <person name="Martin F."/>
            <person name="Aerts A."/>
            <person name="Ahren D."/>
            <person name="Brun A."/>
            <person name="Danchin E.G.J."/>
            <person name="Duchaussoy F."/>
            <person name="Gibon J."/>
            <person name="Kohler A."/>
            <person name="Lindquist E."/>
            <person name="Pereda V."/>
            <person name="Salamov A."/>
            <person name="Shapiro H.J."/>
            <person name="Wuyts J."/>
            <person name="Blaudez D."/>
            <person name="Buee M."/>
            <person name="Brokstein P."/>
            <person name="Canbaeck B."/>
            <person name="Cohen D."/>
            <person name="Courty P.E."/>
            <person name="Coutinho P.M."/>
            <person name="Delaruelle C."/>
            <person name="Detter J.C."/>
            <person name="Deveau A."/>
            <person name="DiFazio S."/>
            <person name="Duplessis S."/>
            <person name="Fraissinet-Tachet L."/>
            <person name="Lucic E."/>
            <person name="Frey-Klett P."/>
            <person name="Fourrey C."/>
            <person name="Feussner I."/>
            <person name="Gay G."/>
            <person name="Grimwood J."/>
            <person name="Hoegger P.J."/>
            <person name="Jain P."/>
            <person name="Kilaru S."/>
            <person name="Labbe J."/>
            <person name="Lin Y.C."/>
            <person name="Legue V."/>
            <person name="Le Tacon F."/>
            <person name="Marmeisse R."/>
            <person name="Melayah D."/>
            <person name="Montanini B."/>
            <person name="Muratet M."/>
            <person name="Nehls U."/>
            <person name="Niculita-Hirzel H."/>
            <person name="Oudot-Le Secq M.P."/>
            <person name="Peter M."/>
            <person name="Quesneville H."/>
            <person name="Rajashekar B."/>
            <person name="Reich M."/>
            <person name="Rouhier N."/>
            <person name="Schmutz J."/>
            <person name="Yin T."/>
            <person name="Chalot M."/>
            <person name="Henrissat B."/>
            <person name="Kuees U."/>
            <person name="Lucas S."/>
            <person name="Van de Peer Y."/>
            <person name="Podila G.K."/>
            <person name="Polle A."/>
            <person name="Pukkila P.J."/>
            <person name="Richardson P.M."/>
            <person name="Rouze P."/>
            <person name="Sanders I.R."/>
            <person name="Stajich J.E."/>
            <person name="Tunlid A."/>
            <person name="Tuskan G."/>
            <person name="Grigoriev I.V."/>
        </authorList>
    </citation>
    <scope>NUCLEOTIDE SEQUENCE [LARGE SCALE GENOMIC DNA]</scope>
    <source>
        <strain evidence="3">S238N-H82 / ATCC MYA-4686</strain>
    </source>
</reference>
<keyword evidence="1" id="KW-0472">Membrane</keyword>
<dbReference type="Proteomes" id="UP000001194">
    <property type="component" value="Unassembled WGS sequence"/>
</dbReference>
<proteinExistence type="predicted"/>